<evidence type="ECO:0000256" key="4">
    <source>
        <dbReference type="PROSITE-ProRule" id="PRU00042"/>
    </source>
</evidence>
<dbReference type="SMART" id="SM01189">
    <property type="entry name" value="ELM2"/>
    <property type="match status" value="1"/>
</dbReference>
<name>A0A7R9AMW0_TIMSH</name>
<dbReference type="PROSITE" id="PS51156">
    <property type="entry name" value="ELM2"/>
    <property type="match status" value="1"/>
</dbReference>
<dbReference type="GO" id="GO:0008270">
    <property type="term" value="F:zinc ion binding"/>
    <property type="evidence" value="ECO:0007669"/>
    <property type="project" value="UniProtKB-KW"/>
</dbReference>
<dbReference type="Pfam" id="PF01448">
    <property type="entry name" value="ELM2"/>
    <property type="match status" value="1"/>
</dbReference>
<dbReference type="PROSITE" id="PS50157">
    <property type="entry name" value="ZINC_FINGER_C2H2_2"/>
    <property type="match status" value="1"/>
</dbReference>
<protein>
    <recommendedName>
        <fullName evidence="9">C2H2-type domain-containing protein</fullName>
    </recommendedName>
</protein>
<keyword evidence="4" id="KW-0862">Zinc</keyword>
<feature type="compositionally biased region" description="Polar residues" evidence="5">
    <location>
        <begin position="648"/>
        <end position="661"/>
    </location>
</feature>
<dbReference type="InterPro" id="IPR000949">
    <property type="entry name" value="ELM2_dom"/>
</dbReference>
<feature type="domain" description="ELM2" evidence="7">
    <location>
        <begin position="889"/>
        <end position="935"/>
    </location>
</feature>
<feature type="compositionally biased region" description="Low complexity" evidence="5">
    <location>
        <begin position="617"/>
        <end position="626"/>
    </location>
</feature>
<dbReference type="PANTHER" id="PTHR16089:SF40">
    <property type="entry name" value="SUPPRESSOR OF ACTIVATED EGL-4 PROTEIN 1"/>
    <property type="match status" value="1"/>
</dbReference>
<feature type="region of interest" description="Disordered" evidence="5">
    <location>
        <begin position="809"/>
        <end position="832"/>
    </location>
</feature>
<evidence type="ECO:0000259" key="7">
    <source>
        <dbReference type="PROSITE" id="PS51156"/>
    </source>
</evidence>
<feature type="region of interest" description="Disordered" evidence="5">
    <location>
        <begin position="478"/>
        <end position="519"/>
    </location>
</feature>
<feature type="compositionally biased region" description="Low complexity" evidence="5">
    <location>
        <begin position="289"/>
        <end position="306"/>
    </location>
</feature>
<dbReference type="EMBL" id="OC000359">
    <property type="protein sequence ID" value="CAD7257038.1"/>
    <property type="molecule type" value="Genomic_DNA"/>
</dbReference>
<feature type="region of interest" description="Disordered" evidence="5">
    <location>
        <begin position="597"/>
        <end position="626"/>
    </location>
</feature>
<dbReference type="InterPro" id="IPR051066">
    <property type="entry name" value="Trans_reg/Corepressor"/>
</dbReference>
<keyword evidence="2" id="KW-0804">Transcription</keyword>
<feature type="compositionally biased region" description="Pro residues" evidence="5">
    <location>
        <begin position="816"/>
        <end position="828"/>
    </location>
</feature>
<organism evidence="8">
    <name type="scientific">Timema shepardi</name>
    <name type="common">Walking stick</name>
    <dbReference type="NCBI Taxonomy" id="629360"/>
    <lineage>
        <taxon>Eukaryota</taxon>
        <taxon>Metazoa</taxon>
        <taxon>Ecdysozoa</taxon>
        <taxon>Arthropoda</taxon>
        <taxon>Hexapoda</taxon>
        <taxon>Insecta</taxon>
        <taxon>Pterygota</taxon>
        <taxon>Neoptera</taxon>
        <taxon>Polyneoptera</taxon>
        <taxon>Phasmatodea</taxon>
        <taxon>Timematodea</taxon>
        <taxon>Timematoidea</taxon>
        <taxon>Timematidae</taxon>
        <taxon>Timema</taxon>
    </lineage>
</organism>
<dbReference type="AlphaFoldDB" id="A0A7R9AMW0"/>
<gene>
    <name evidence="8" type="ORF">TSIB3V08_LOCUS1313</name>
</gene>
<feature type="region of interest" description="Disordered" evidence="5">
    <location>
        <begin position="190"/>
        <end position="255"/>
    </location>
</feature>
<dbReference type="PROSITE" id="PS00028">
    <property type="entry name" value="ZINC_FINGER_C2H2_1"/>
    <property type="match status" value="1"/>
</dbReference>
<feature type="region of interest" description="Disordered" evidence="5">
    <location>
        <begin position="849"/>
        <end position="891"/>
    </location>
</feature>
<reference evidence="8" key="1">
    <citation type="submission" date="2020-11" db="EMBL/GenBank/DDBJ databases">
        <authorList>
            <person name="Tran Van P."/>
        </authorList>
    </citation>
    <scope>NUCLEOTIDE SEQUENCE</scope>
</reference>
<evidence type="ECO:0000256" key="2">
    <source>
        <dbReference type="ARBA" id="ARBA00023163"/>
    </source>
</evidence>
<sequence>MVSPGGSKATAANGVGGGQSGATAASTGTASKPHHSHQQQQQQQDPKPVECNLCHRKFKNIPALNGHMRLHGGYFKKTCPIVSAIYGFRDPSVLVGAEEYFVPHPLMSTPRVPGPGLNHRTSRETKSHDSESKKCEKKEVSGPPLQTASMSVRALIEEKIIQKRITNPHLAVSHAQTTHQITYATADASGRSGAPLHYSVQSPGGSVPGKDPPDLNIKLSSFVVPAPPPQAEKTTRRHSDSEHFVSPRLPSGGGTTTEQEAVALAELLLKRSSGASKVAVKRASSDPGSHQNSNPNSASPSPQPQQQLQLSFQGSETYSLAGVGVSYQTDDGGYFSPSIQDDVFQQSVQDTMLLNGMDPAQLAETIQFQAASLLQDQTTAEQLQDIASLEDYQNATGMQDSVHSPGVGQYQSHSNHSIHQDFQAVLNSPLPVNLVDFSAYGQQSPIPKDLTYQPTHSPLDQKEFINYTNSPHTVLTNSPLPSPLAHHDSPSFTYPTPPASQEGQSPSFGHGGMITSNTGCGLPLSSPQQGSTDSFVQSVISHGGHVPPVSSPLSAAFYTTNMSSSAAVEEALSEVLPAESMSGQGCMRSHGLGLYQSLVNPSPPPHSPLSATPVPSPLSISSVPASSSSVSSPLPSSYAQTQGQISFPLSPHHTLQSQMMPNSEDPLLSSSPKDFCSRKKFDFGGIHSFKLLGNGMVDFGMANSGLTGIMVDSNGELKFFQAANSHPAKNMMVSGSVSTNISSASAKPVRNKIVVNNHSNQTWGQAHVHTNSTIPASPIRVARKRSRPEPLYILPHPVPSYRSRLRAPRLQEPGSSSPPPQYTPPPMLSPARQGQGLFWQAVNVPHSASLSPATWPSSTTVSRNGTIESCGQEESSMPTETAPESDATPHINLGPDFQCVIPQWNPDREKANREPSYEHLLWDPGISKVSTDAEVTLRAPQVRCYAKHELTPTKTIMEWASQPVYLSSALAPAAPTTLPTAWTGLQSIFSEPSVTTPPQYTAPALAIGSCEGHCLTFSRTNGKPLFPPLVKVRQQWRVYNTVISGAIFSGDPPWRTTVMKEHFHRHSLSFRNYPLPPIVTHVARTVPLPPTATHVAGTVPLPPTATHVAGTLSTPPTRLRVAGTVFSTSNLIVPSDGDLTGWDTPAAPARPIDRRP</sequence>
<feature type="region of interest" description="Disordered" evidence="5">
    <location>
        <begin position="278"/>
        <end position="306"/>
    </location>
</feature>
<feature type="region of interest" description="Disordered" evidence="5">
    <location>
        <begin position="111"/>
        <end position="144"/>
    </location>
</feature>
<feature type="compositionally biased region" description="Basic and acidic residues" evidence="5">
    <location>
        <begin position="233"/>
        <end position="245"/>
    </location>
</feature>
<keyword evidence="4" id="KW-0863">Zinc-finger</keyword>
<feature type="compositionally biased region" description="Low complexity" evidence="5">
    <location>
        <begin position="21"/>
        <end position="31"/>
    </location>
</feature>
<feature type="domain" description="C2H2-type" evidence="6">
    <location>
        <begin position="49"/>
        <end position="76"/>
    </location>
</feature>
<evidence type="ECO:0000259" key="6">
    <source>
        <dbReference type="PROSITE" id="PS50157"/>
    </source>
</evidence>
<keyword evidence="4" id="KW-0479">Metal-binding</keyword>
<feature type="compositionally biased region" description="Basic and acidic residues" evidence="5">
    <location>
        <begin position="121"/>
        <end position="140"/>
    </location>
</feature>
<feature type="compositionally biased region" description="Polar residues" evidence="5">
    <location>
        <begin position="490"/>
        <end position="507"/>
    </location>
</feature>
<dbReference type="Gene3D" id="3.30.160.60">
    <property type="entry name" value="Classic Zinc Finger"/>
    <property type="match status" value="1"/>
</dbReference>
<evidence type="ECO:0000313" key="8">
    <source>
        <dbReference type="EMBL" id="CAD7257038.1"/>
    </source>
</evidence>
<accession>A0A7R9AMW0</accession>
<feature type="region of interest" description="Disordered" evidence="5">
    <location>
        <begin position="648"/>
        <end position="671"/>
    </location>
</feature>
<dbReference type="GO" id="GO:0005667">
    <property type="term" value="C:transcription regulator complex"/>
    <property type="evidence" value="ECO:0007669"/>
    <property type="project" value="TreeGrafter"/>
</dbReference>
<keyword evidence="3" id="KW-0539">Nucleus</keyword>
<evidence type="ECO:0000256" key="1">
    <source>
        <dbReference type="ARBA" id="ARBA00023015"/>
    </source>
</evidence>
<evidence type="ECO:0000256" key="3">
    <source>
        <dbReference type="ARBA" id="ARBA00023242"/>
    </source>
</evidence>
<dbReference type="GO" id="GO:0006357">
    <property type="term" value="P:regulation of transcription by RNA polymerase II"/>
    <property type="evidence" value="ECO:0007669"/>
    <property type="project" value="TreeGrafter"/>
</dbReference>
<feature type="region of interest" description="Disordered" evidence="5">
    <location>
        <begin position="1"/>
        <end position="48"/>
    </location>
</feature>
<dbReference type="PANTHER" id="PTHR16089">
    <property type="entry name" value="REST COREPRESSOR COREST PROTEIN-RELATED"/>
    <property type="match status" value="1"/>
</dbReference>
<dbReference type="SMART" id="SM00355">
    <property type="entry name" value="ZnF_C2H2"/>
    <property type="match status" value="1"/>
</dbReference>
<feature type="compositionally biased region" description="Polar residues" evidence="5">
    <location>
        <begin position="849"/>
        <end position="879"/>
    </location>
</feature>
<dbReference type="GO" id="GO:0003714">
    <property type="term" value="F:transcription corepressor activity"/>
    <property type="evidence" value="ECO:0007669"/>
    <property type="project" value="TreeGrafter"/>
</dbReference>
<proteinExistence type="predicted"/>
<evidence type="ECO:0000256" key="5">
    <source>
        <dbReference type="SAM" id="MobiDB-lite"/>
    </source>
</evidence>
<dbReference type="InterPro" id="IPR013087">
    <property type="entry name" value="Znf_C2H2_type"/>
</dbReference>
<keyword evidence="1" id="KW-0805">Transcription regulation</keyword>
<dbReference type="GO" id="GO:0000118">
    <property type="term" value="C:histone deacetylase complex"/>
    <property type="evidence" value="ECO:0007669"/>
    <property type="project" value="TreeGrafter"/>
</dbReference>
<evidence type="ECO:0008006" key="9">
    <source>
        <dbReference type="Google" id="ProtNLM"/>
    </source>
</evidence>